<dbReference type="Gene3D" id="3.20.20.30">
    <property type="entry name" value="Luciferase-like domain"/>
    <property type="match status" value="1"/>
</dbReference>
<protein>
    <submittedName>
        <fullName evidence="3">LLM class flavin-dependent oxidoreductase</fullName>
    </submittedName>
</protein>
<sequence length="346" mass="38045">MQADIGVELAGMFDPEGTRDVIHRVDALGGDFLWWADYRFYRDVYSMLTRTALYSDRLRYGTFVTDPFARHPALTALAMATADELGGGRGVLGLGAGVSGLREMRIPRERPAIRISEAIDVIRALWRDGEATYEGETVSFDGHLDFAARPHIPIFVASNSRRTLSVAGRRAEGVIVEGLCRPAMLDYVFEHVQRGLDASGRTWSDLYSVARLDLCIHPDPQVARELARHRVQHYVSVHGAARWPDLAELLPDGLEDEIKAAGFTHDPAVVEPLVAQIPDEAGELIALVGDPDEVGRQLERVSAMPISQISVFPIPSPPRGHSIPDVLELFASVLRQLSQAGERTAP</sequence>
<gene>
    <name evidence="3" type="ORF">ER308_02385</name>
</gene>
<name>A0A411YBH5_9ACTN</name>
<reference evidence="3 4" key="1">
    <citation type="submission" date="2019-01" db="EMBL/GenBank/DDBJ databases">
        <title>Egibacter rhizosphaerae EGI 80759T.</title>
        <authorList>
            <person name="Chen D.-D."/>
            <person name="Tian Y."/>
            <person name="Jiao J.-Y."/>
            <person name="Zhang X.-T."/>
            <person name="Zhang Y.-G."/>
            <person name="Zhang Y."/>
            <person name="Xiao M."/>
            <person name="Shu W.-S."/>
            <person name="Li W.-J."/>
        </authorList>
    </citation>
    <scope>NUCLEOTIDE SEQUENCE [LARGE SCALE GENOMIC DNA]</scope>
    <source>
        <strain evidence="3 4">EGI 80759</strain>
    </source>
</reference>
<dbReference type="KEGG" id="erz:ER308_02385"/>
<evidence type="ECO:0000259" key="2">
    <source>
        <dbReference type="Pfam" id="PF00296"/>
    </source>
</evidence>
<dbReference type="InterPro" id="IPR050564">
    <property type="entry name" value="F420-G6PD/mer"/>
</dbReference>
<dbReference type="AlphaFoldDB" id="A0A411YBH5"/>
<dbReference type="SUPFAM" id="SSF51679">
    <property type="entry name" value="Bacterial luciferase-like"/>
    <property type="match status" value="1"/>
</dbReference>
<dbReference type="PANTHER" id="PTHR43244:SF1">
    <property type="entry name" value="5,10-METHYLENETETRAHYDROMETHANOPTERIN REDUCTASE"/>
    <property type="match status" value="1"/>
</dbReference>
<proteinExistence type="predicted"/>
<dbReference type="Pfam" id="PF00296">
    <property type="entry name" value="Bac_luciferase"/>
    <property type="match status" value="1"/>
</dbReference>
<feature type="domain" description="Luciferase-like" evidence="2">
    <location>
        <begin position="13"/>
        <end position="302"/>
    </location>
</feature>
<organism evidence="3 4">
    <name type="scientific">Egibacter rhizosphaerae</name>
    <dbReference type="NCBI Taxonomy" id="1670831"/>
    <lineage>
        <taxon>Bacteria</taxon>
        <taxon>Bacillati</taxon>
        <taxon>Actinomycetota</taxon>
        <taxon>Nitriliruptoria</taxon>
        <taxon>Egibacterales</taxon>
        <taxon>Egibacteraceae</taxon>
        <taxon>Egibacter</taxon>
    </lineage>
</organism>
<dbReference type="PANTHER" id="PTHR43244">
    <property type="match status" value="1"/>
</dbReference>
<evidence type="ECO:0000256" key="1">
    <source>
        <dbReference type="ARBA" id="ARBA00023002"/>
    </source>
</evidence>
<keyword evidence="4" id="KW-1185">Reference proteome</keyword>
<evidence type="ECO:0000313" key="3">
    <source>
        <dbReference type="EMBL" id="QBI18528.1"/>
    </source>
</evidence>
<keyword evidence="1" id="KW-0560">Oxidoreductase</keyword>
<dbReference type="OrthoDB" id="7816697at2"/>
<dbReference type="InterPro" id="IPR036661">
    <property type="entry name" value="Luciferase-like_sf"/>
</dbReference>
<dbReference type="GO" id="GO:0016705">
    <property type="term" value="F:oxidoreductase activity, acting on paired donors, with incorporation or reduction of molecular oxygen"/>
    <property type="evidence" value="ECO:0007669"/>
    <property type="project" value="InterPro"/>
</dbReference>
<dbReference type="Proteomes" id="UP000291469">
    <property type="component" value="Chromosome"/>
</dbReference>
<evidence type="ECO:0000313" key="4">
    <source>
        <dbReference type="Proteomes" id="UP000291469"/>
    </source>
</evidence>
<dbReference type="EMBL" id="CP036402">
    <property type="protein sequence ID" value="QBI18528.1"/>
    <property type="molecule type" value="Genomic_DNA"/>
</dbReference>
<dbReference type="RefSeq" id="WP_131153526.1">
    <property type="nucleotide sequence ID" value="NZ_CP036402.1"/>
</dbReference>
<dbReference type="InterPro" id="IPR011251">
    <property type="entry name" value="Luciferase-like_dom"/>
</dbReference>
<accession>A0A411YBH5</accession>